<proteinExistence type="predicted"/>
<comment type="caution">
    <text evidence="1">The sequence shown here is derived from an EMBL/GenBank/DDBJ whole genome shotgun (WGS) entry which is preliminary data.</text>
</comment>
<dbReference type="EMBL" id="JAVRQU010000006">
    <property type="protein sequence ID" value="KAK5701456.1"/>
    <property type="molecule type" value="Genomic_DNA"/>
</dbReference>
<sequence>MPSDTWYEQGIHPRAKLVLSTTQNGEAPIELSEELDSRRPPQSVPQIKSLSPECHLLRARLSEKEQSPVAILKERIDSKTADTESIRLCLEDYYARVSRLPRKGRRKVIRSDAIGGLTLQWLWQEDSRWATTVQQDMLLFNRLVHFLVAEECEHFVLGWIRSDLPQDARPLFTKDTQNRWRGALLRALVLAHLVLDETATADPAIRVLNSVAQEVLALRTVKRKAGKELDDEFAATSLWPAKVMLAKSLYTGRFWNTDSRLYDQFTGFVAVEKKKKDMSFTVAKLRLHHPTTPDPEPMWSLLQRNLRDPTQQRMLEQSVGSGTAARVQLLMTLDDLERVLQSQDRFLDIDWVKATHARLLADSDATSQKLYDFHLTSSEARAKQMKGKRSSATGVRTSDRPLIRTYKV</sequence>
<reference evidence="1" key="1">
    <citation type="submission" date="2023-08" db="EMBL/GenBank/DDBJ databases">
        <title>Black Yeasts Isolated from many extreme environments.</title>
        <authorList>
            <person name="Coleine C."/>
            <person name="Stajich J.E."/>
            <person name="Selbmann L."/>
        </authorList>
    </citation>
    <scope>NUCLEOTIDE SEQUENCE</scope>
    <source>
        <strain evidence="1">CCFEE 5810</strain>
    </source>
</reference>
<name>A0AAN7ZNX4_9PEZI</name>
<evidence type="ECO:0000313" key="1">
    <source>
        <dbReference type="EMBL" id="KAK5701456.1"/>
    </source>
</evidence>
<dbReference type="AlphaFoldDB" id="A0AAN7ZNX4"/>
<gene>
    <name evidence="1" type="ORF">LTR97_004269</name>
</gene>
<organism evidence="1 2">
    <name type="scientific">Elasticomyces elasticus</name>
    <dbReference type="NCBI Taxonomy" id="574655"/>
    <lineage>
        <taxon>Eukaryota</taxon>
        <taxon>Fungi</taxon>
        <taxon>Dikarya</taxon>
        <taxon>Ascomycota</taxon>
        <taxon>Pezizomycotina</taxon>
        <taxon>Dothideomycetes</taxon>
        <taxon>Dothideomycetidae</taxon>
        <taxon>Mycosphaerellales</taxon>
        <taxon>Teratosphaeriaceae</taxon>
        <taxon>Elasticomyces</taxon>
    </lineage>
</organism>
<evidence type="ECO:0000313" key="2">
    <source>
        <dbReference type="Proteomes" id="UP001310594"/>
    </source>
</evidence>
<dbReference type="Proteomes" id="UP001310594">
    <property type="component" value="Unassembled WGS sequence"/>
</dbReference>
<accession>A0AAN7ZNX4</accession>
<protein>
    <submittedName>
        <fullName evidence="1">Uncharacterized protein</fullName>
    </submittedName>
</protein>